<accession>A0A2I0JK49</accession>
<reference evidence="1 2" key="1">
    <citation type="submission" date="2017-11" db="EMBL/GenBank/DDBJ databases">
        <title>De-novo sequencing of pomegranate (Punica granatum L.) genome.</title>
        <authorList>
            <person name="Akparov Z."/>
            <person name="Amiraslanov A."/>
            <person name="Hajiyeva S."/>
            <person name="Abbasov M."/>
            <person name="Kaur K."/>
            <person name="Hamwieh A."/>
            <person name="Solovyev V."/>
            <person name="Salamov A."/>
            <person name="Braich B."/>
            <person name="Kosarev P."/>
            <person name="Mahmoud A."/>
            <person name="Hajiyev E."/>
            <person name="Babayeva S."/>
            <person name="Izzatullayeva V."/>
            <person name="Mammadov A."/>
            <person name="Mammadov A."/>
            <person name="Sharifova S."/>
            <person name="Ojaghi J."/>
            <person name="Eynullazada K."/>
            <person name="Bayramov B."/>
            <person name="Abdulazimova A."/>
            <person name="Shahmuradov I."/>
        </authorList>
    </citation>
    <scope>NUCLEOTIDE SEQUENCE [LARGE SCALE GENOMIC DNA]</scope>
    <source>
        <strain evidence="2">cv. AG2017</strain>
        <tissue evidence="1">Leaf</tissue>
    </source>
</reference>
<dbReference type="EMBL" id="PGOL01001587">
    <property type="protein sequence ID" value="PKI56665.1"/>
    <property type="molecule type" value="Genomic_DNA"/>
</dbReference>
<evidence type="ECO:0000313" key="1">
    <source>
        <dbReference type="EMBL" id="PKI56665.1"/>
    </source>
</evidence>
<gene>
    <name evidence="1" type="ORF">CRG98_022953</name>
</gene>
<evidence type="ECO:0000313" key="2">
    <source>
        <dbReference type="Proteomes" id="UP000233551"/>
    </source>
</evidence>
<organism evidence="1 2">
    <name type="scientific">Punica granatum</name>
    <name type="common">Pomegranate</name>
    <dbReference type="NCBI Taxonomy" id="22663"/>
    <lineage>
        <taxon>Eukaryota</taxon>
        <taxon>Viridiplantae</taxon>
        <taxon>Streptophyta</taxon>
        <taxon>Embryophyta</taxon>
        <taxon>Tracheophyta</taxon>
        <taxon>Spermatophyta</taxon>
        <taxon>Magnoliopsida</taxon>
        <taxon>eudicotyledons</taxon>
        <taxon>Gunneridae</taxon>
        <taxon>Pentapetalae</taxon>
        <taxon>rosids</taxon>
        <taxon>malvids</taxon>
        <taxon>Myrtales</taxon>
        <taxon>Lythraceae</taxon>
        <taxon>Punica</taxon>
    </lineage>
</organism>
<proteinExistence type="predicted"/>
<sequence>MRPLDSLIATQTHENIKVLSPLSREWLYLVPGCGMGLLRVGWNHWWVGSRPVLLEQTRLDGADPTGTQEETGWIRWLGTTYPKRHGRFLLPIDCGTPLRWFREEYTPRFSWIQERGRVSQK</sequence>
<protein>
    <submittedName>
        <fullName evidence="1">Uncharacterized protein</fullName>
    </submittedName>
</protein>
<name>A0A2I0JK49_PUNGR</name>
<dbReference type="Proteomes" id="UP000233551">
    <property type="component" value="Unassembled WGS sequence"/>
</dbReference>
<keyword evidence="2" id="KW-1185">Reference proteome</keyword>
<comment type="caution">
    <text evidence="1">The sequence shown here is derived from an EMBL/GenBank/DDBJ whole genome shotgun (WGS) entry which is preliminary data.</text>
</comment>
<dbReference type="AlphaFoldDB" id="A0A2I0JK49"/>